<dbReference type="RefSeq" id="WP_190127826.1">
    <property type="nucleotide sequence ID" value="NZ_BNBD01000001.1"/>
</dbReference>
<proteinExistence type="predicted"/>
<keyword evidence="3" id="KW-1185">Reference proteome</keyword>
<reference evidence="2" key="2">
    <citation type="submission" date="2020-09" db="EMBL/GenBank/DDBJ databases">
        <authorList>
            <person name="Sun Q."/>
            <person name="Ohkuma M."/>
        </authorList>
    </citation>
    <scope>NUCLEOTIDE SEQUENCE</scope>
    <source>
        <strain evidence="2">JCM 4059</strain>
    </source>
</reference>
<feature type="transmembrane region" description="Helical" evidence="1">
    <location>
        <begin position="26"/>
        <end position="47"/>
    </location>
</feature>
<name>A0A919AXW6_9ACTN</name>
<evidence type="ECO:0000256" key="1">
    <source>
        <dbReference type="SAM" id="Phobius"/>
    </source>
</evidence>
<keyword evidence="1" id="KW-0812">Transmembrane</keyword>
<protein>
    <recommendedName>
        <fullName evidence="4">DUF1648 domain-containing protein</fullName>
    </recommendedName>
</protein>
<evidence type="ECO:0000313" key="2">
    <source>
        <dbReference type="EMBL" id="GHF28399.1"/>
    </source>
</evidence>
<feature type="transmembrane region" description="Helical" evidence="1">
    <location>
        <begin position="106"/>
        <end position="129"/>
    </location>
</feature>
<dbReference type="AlphaFoldDB" id="A0A919AXW6"/>
<keyword evidence="1" id="KW-1133">Transmembrane helix</keyword>
<evidence type="ECO:0008006" key="4">
    <source>
        <dbReference type="Google" id="ProtNLM"/>
    </source>
</evidence>
<sequence>MNSLVKGRSGSDGAEGPAGPVGVRRVLVAVVPSVLAAAVVLAVYLSVAGRLPDRPATHFGAGGKADGFSGRGALLGTALAVLLGMGALLGGLTYRLRSTPGPQRALAVLGAGTAVALGWIITAVLLANARAEEASSATVPGTQAALAFGSAALVAGACWPLCGRDPEAPAAASGPVAGAARLALGDAETAGWSRVAGSRVLPAVGALTAAAGLPVGWTAGWPSALPLLVSGALIALLAGARVTADRRGLTVTPSLAPWPRVTVPLERIAEAGRRTVDPWRDFGGWGYRAVPGASGIVLRSGDAISLRLTTGSEFVVTVDDAATAAALLNTLADRARRTPDGG</sequence>
<comment type="caution">
    <text evidence="2">The sequence shown here is derived from an EMBL/GenBank/DDBJ whole genome shotgun (WGS) entry which is preliminary data.</text>
</comment>
<feature type="transmembrane region" description="Helical" evidence="1">
    <location>
        <begin position="73"/>
        <end position="94"/>
    </location>
</feature>
<reference evidence="2" key="1">
    <citation type="journal article" date="2014" name="Int. J. Syst. Evol. Microbiol.">
        <title>Complete genome sequence of Corynebacterium casei LMG S-19264T (=DSM 44701T), isolated from a smear-ripened cheese.</title>
        <authorList>
            <consortium name="US DOE Joint Genome Institute (JGI-PGF)"/>
            <person name="Walter F."/>
            <person name="Albersmeier A."/>
            <person name="Kalinowski J."/>
            <person name="Ruckert C."/>
        </authorList>
    </citation>
    <scope>NUCLEOTIDE SEQUENCE</scope>
    <source>
        <strain evidence="2">JCM 4059</strain>
    </source>
</reference>
<keyword evidence="1" id="KW-0472">Membrane</keyword>
<evidence type="ECO:0000313" key="3">
    <source>
        <dbReference type="Proteomes" id="UP000638313"/>
    </source>
</evidence>
<accession>A0A919AXW6</accession>
<feature type="transmembrane region" description="Helical" evidence="1">
    <location>
        <begin position="225"/>
        <end position="244"/>
    </location>
</feature>
<dbReference type="Proteomes" id="UP000638313">
    <property type="component" value="Unassembled WGS sequence"/>
</dbReference>
<gene>
    <name evidence="2" type="ORF">GCM10010218_06900</name>
</gene>
<dbReference type="EMBL" id="BNBD01000001">
    <property type="protein sequence ID" value="GHF28399.1"/>
    <property type="molecule type" value="Genomic_DNA"/>
</dbReference>
<organism evidence="2 3">
    <name type="scientific">Streptomyces mashuensis</name>
    <dbReference type="NCBI Taxonomy" id="33904"/>
    <lineage>
        <taxon>Bacteria</taxon>
        <taxon>Bacillati</taxon>
        <taxon>Actinomycetota</taxon>
        <taxon>Actinomycetes</taxon>
        <taxon>Kitasatosporales</taxon>
        <taxon>Streptomycetaceae</taxon>
        <taxon>Streptomyces</taxon>
    </lineage>
</organism>